<protein>
    <submittedName>
        <fullName evidence="1">Crp/Fnr family transcriptional regulator</fullName>
    </submittedName>
</protein>
<evidence type="ECO:0000313" key="2">
    <source>
        <dbReference type="Proteomes" id="UP000715095"/>
    </source>
</evidence>
<dbReference type="InterPro" id="IPR014710">
    <property type="entry name" value="RmlC-like_jellyroll"/>
</dbReference>
<name>A0ABS2DPN6_9BURK</name>
<dbReference type="RefSeq" id="WP_205101473.1">
    <property type="nucleotide sequence ID" value="NZ_JACJJC010000001.1"/>
</dbReference>
<dbReference type="Gene3D" id="2.60.120.10">
    <property type="entry name" value="Jelly Rolls"/>
    <property type="match status" value="1"/>
</dbReference>
<dbReference type="Proteomes" id="UP000715095">
    <property type="component" value="Unassembled WGS sequence"/>
</dbReference>
<dbReference type="InterPro" id="IPR036388">
    <property type="entry name" value="WH-like_DNA-bd_sf"/>
</dbReference>
<proteinExistence type="predicted"/>
<sequence length="234" mass="26239">MAGVMHGLGHSVVFRRGEVIYQTPGFFSKLMFVRRGLVVKALTDALHEDPLLVSIAGPGTLCGSFESLYLADRMPRQHWCMTTTEVLVVNAELLLRICDQNAVWQKELYSYSAACALSDRCGLLVNHSADLETRLGVFFLLCASQLDKAFAEGLKVPTVEWLGLAVPPSRKVAATLLGASPESVRDVLRDWRESDIIRFRSHKLLLKRSRFLQYWERASNVLGSQLTFNETSEH</sequence>
<evidence type="ECO:0000313" key="1">
    <source>
        <dbReference type="EMBL" id="MBM6703092.1"/>
    </source>
</evidence>
<keyword evidence="2" id="KW-1185">Reference proteome</keyword>
<organism evidence="1 2">
    <name type="scientific">Sutterella massiliensis</name>
    <dbReference type="NCBI Taxonomy" id="1816689"/>
    <lineage>
        <taxon>Bacteria</taxon>
        <taxon>Pseudomonadati</taxon>
        <taxon>Pseudomonadota</taxon>
        <taxon>Betaproteobacteria</taxon>
        <taxon>Burkholderiales</taxon>
        <taxon>Sutterellaceae</taxon>
        <taxon>Sutterella</taxon>
    </lineage>
</organism>
<comment type="caution">
    <text evidence="1">The sequence shown here is derived from an EMBL/GenBank/DDBJ whole genome shotgun (WGS) entry which is preliminary data.</text>
</comment>
<dbReference type="EMBL" id="JACJJC010000001">
    <property type="protein sequence ID" value="MBM6703092.1"/>
    <property type="molecule type" value="Genomic_DNA"/>
</dbReference>
<gene>
    <name evidence="1" type="ORF">H6A60_00995</name>
</gene>
<accession>A0ABS2DPN6</accession>
<reference evidence="1 2" key="1">
    <citation type="journal article" date="2021" name="Sci. Rep.">
        <title>The distribution of antibiotic resistance genes in chicken gut microbiota commensals.</title>
        <authorList>
            <person name="Juricova H."/>
            <person name="Matiasovicova J."/>
            <person name="Kubasova T."/>
            <person name="Cejkova D."/>
            <person name="Rychlik I."/>
        </authorList>
    </citation>
    <scope>NUCLEOTIDE SEQUENCE [LARGE SCALE GENOMIC DNA]</scope>
    <source>
        <strain evidence="1 2">An829</strain>
    </source>
</reference>
<dbReference type="Gene3D" id="1.10.10.10">
    <property type="entry name" value="Winged helix-like DNA-binding domain superfamily/Winged helix DNA-binding domain"/>
    <property type="match status" value="1"/>
</dbReference>
<dbReference type="SUPFAM" id="SSF51206">
    <property type="entry name" value="cAMP-binding domain-like"/>
    <property type="match status" value="1"/>
</dbReference>
<dbReference type="InterPro" id="IPR018490">
    <property type="entry name" value="cNMP-bd_dom_sf"/>
</dbReference>